<evidence type="ECO:0000256" key="2">
    <source>
        <dbReference type="ARBA" id="ARBA00022448"/>
    </source>
</evidence>
<keyword evidence="9" id="KW-1185">Reference proteome</keyword>
<dbReference type="SUPFAM" id="SSF103473">
    <property type="entry name" value="MFS general substrate transporter"/>
    <property type="match status" value="1"/>
</dbReference>
<reference evidence="8 9" key="1">
    <citation type="journal article" date="2023" name="bioRxiv">
        <title>High-quality genome assemblies of four members of thePodospora anserinaspecies complex.</title>
        <authorList>
            <person name="Ament-Velasquez S.L."/>
            <person name="Vogan A.A."/>
            <person name="Wallerman O."/>
            <person name="Hartmann F."/>
            <person name="Gautier V."/>
            <person name="Silar P."/>
            <person name="Giraud T."/>
            <person name="Johannesson H."/>
        </authorList>
    </citation>
    <scope>NUCLEOTIDE SEQUENCE [LARGE SCALE GENOMIC DNA]</scope>
    <source>
        <strain evidence="8 9">CBS 112042</strain>
    </source>
</reference>
<name>A0ABR0FLF8_9PEZI</name>
<dbReference type="RefSeq" id="XP_062732925.1">
    <property type="nucleotide sequence ID" value="XM_062877203.1"/>
</dbReference>
<feature type="transmembrane region" description="Helical" evidence="6">
    <location>
        <begin position="209"/>
        <end position="227"/>
    </location>
</feature>
<feature type="transmembrane region" description="Helical" evidence="6">
    <location>
        <begin position="176"/>
        <end position="197"/>
    </location>
</feature>
<dbReference type="InterPro" id="IPR036259">
    <property type="entry name" value="MFS_trans_sf"/>
</dbReference>
<keyword evidence="2" id="KW-0813">Transport</keyword>
<feature type="transmembrane region" description="Helical" evidence="6">
    <location>
        <begin position="441"/>
        <end position="459"/>
    </location>
</feature>
<protein>
    <recommendedName>
        <fullName evidence="7">Major facilitator superfamily (MFS) profile domain-containing protein</fullName>
    </recommendedName>
</protein>
<evidence type="ECO:0000313" key="9">
    <source>
        <dbReference type="Proteomes" id="UP001322138"/>
    </source>
</evidence>
<gene>
    <name evidence="8" type="ORF">QC761_300420</name>
</gene>
<keyword evidence="3 6" id="KW-0812">Transmembrane</keyword>
<evidence type="ECO:0000256" key="6">
    <source>
        <dbReference type="SAM" id="Phobius"/>
    </source>
</evidence>
<comment type="subcellular location">
    <subcellularLocation>
        <location evidence="1">Membrane</location>
        <topology evidence="1">Multi-pass membrane protein</topology>
    </subcellularLocation>
</comment>
<dbReference type="InterPro" id="IPR011701">
    <property type="entry name" value="MFS"/>
</dbReference>
<sequence length="544" mass="59748">MGFHVPDFLRPWRATRHADELQVGREGLEPLLASSLSNEPFLPRFSESSEGIMRDIDPDANAVVTAAESRAIRRKIDLIILPLLIWVYFLQILDKTVLGFSAIFGLPEDLDLRGNQYSLVGAIAPIAQLVIQPVSSWLIVRVPHRVLMPALVLGWGLAQTATPFCRDFAQLMTARFFLGVFEGGCLPLFSVITGHWYTRGEQPLRVAAWYGTNGLGTVFAALLSFGLGRVGEGHGGLRGWQWIFLSTGILTVITVPFVYLRLDNDIHSARFLTESQKIGALERVRGNQTGSSSTKENWKWKQIREVLLDIKTWLFLGMALGNNLGAQVTVTFGPLILSGLGYDKYTTTLLNIPFGVMQYLVIMFTAWGAVRLRLKAPTLCAMILIILAGLTTLHTLPRSQNQTGGLLAGFYCLAFIFGCNTLVVSWILANTAGQTKRAAVMSLYNAASSTGNIVGPLLFQTQDAPAYLPGLRTTMGVFAAMLVIVLVQVGVLAGLNKRQERIRVGRGKPARVGDVSVAISDARVGERAFDDLTDLENDEFVYLY</sequence>
<dbReference type="Gene3D" id="1.20.1250.20">
    <property type="entry name" value="MFS general substrate transporter like domains"/>
    <property type="match status" value="2"/>
</dbReference>
<evidence type="ECO:0000256" key="4">
    <source>
        <dbReference type="ARBA" id="ARBA00022989"/>
    </source>
</evidence>
<dbReference type="PANTHER" id="PTHR43791:SF16">
    <property type="entry name" value="TRANSPORTER, PUTATIVE (AFU_ORTHOLOGUE AFUA_3G01840)-RELATED"/>
    <property type="match status" value="1"/>
</dbReference>
<evidence type="ECO:0000256" key="1">
    <source>
        <dbReference type="ARBA" id="ARBA00004141"/>
    </source>
</evidence>
<dbReference type="PROSITE" id="PS50850">
    <property type="entry name" value="MFS"/>
    <property type="match status" value="1"/>
</dbReference>
<keyword evidence="5 6" id="KW-0472">Membrane</keyword>
<feature type="domain" description="Major facilitator superfamily (MFS) profile" evidence="7">
    <location>
        <begin position="80"/>
        <end position="497"/>
    </location>
</feature>
<feature type="transmembrane region" description="Helical" evidence="6">
    <location>
        <begin position="471"/>
        <end position="495"/>
    </location>
</feature>
<evidence type="ECO:0000313" key="8">
    <source>
        <dbReference type="EMBL" id="KAK4643949.1"/>
    </source>
</evidence>
<dbReference type="EMBL" id="JAFFGZ010000005">
    <property type="protein sequence ID" value="KAK4643949.1"/>
    <property type="molecule type" value="Genomic_DNA"/>
</dbReference>
<comment type="caution">
    <text evidence="8">The sequence shown here is derived from an EMBL/GenBank/DDBJ whole genome shotgun (WGS) entry which is preliminary data.</text>
</comment>
<evidence type="ECO:0000256" key="3">
    <source>
        <dbReference type="ARBA" id="ARBA00022692"/>
    </source>
</evidence>
<feature type="transmembrane region" description="Helical" evidence="6">
    <location>
        <begin position="408"/>
        <end position="429"/>
    </location>
</feature>
<dbReference type="InterPro" id="IPR020846">
    <property type="entry name" value="MFS_dom"/>
</dbReference>
<keyword evidence="4 6" id="KW-1133">Transmembrane helix</keyword>
<feature type="transmembrane region" description="Helical" evidence="6">
    <location>
        <begin position="313"/>
        <end position="337"/>
    </location>
</feature>
<dbReference type="GeneID" id="87896685"/>
<feature type="transmembrane region" description="Helical" evidence="6">
    <location>
        <begin position="349"/>
        <end position="369"/>
    </location>
</feature>
<accession>A0ABR0FLF8</accession>
<organism evidence="8 9">
    <name type="scientific">Podospora bellae-mahoneyi</name>
    <dbReference type="NCBI Taxonomy" id="2093777"/>
    <lineage>
        <taxon>Eukaryota</taxon>
        <taxon>Fungi</taxon>
        <taxon>Dikarya</taxon>
        <taxon>Ascomycota</taxon>
        <taxon>Pezizomycotina</taxon>
        <taxon>Sordariomycetes</taxon>
        <taxon>Sordariomycetidae</taxon>
        <taxon>Sordariales</taxon>
        <taxon>Podosporaceae</taxon>
        <taxon>Podospora</taxon>
    </lineage>
</organism>
<proteinExistence type="predicted"/>
<evidence type="ECO:0000256" key="5">
    <source>
        <dbReference type="ARBA" id="ARBA00023136"/>
    </source>
</evidence>
<feature type="transmembrane region" description="Helical" evidence="6">
    <location>
        <begin position="78"/>
        <end position="105"/>
    </location>
</feature>
<dbReference type="Proteomes" id="UP001322138">
    <property type="component" value="Unassembled WGS sequence"/>
</dbReference>
<dbReference type="Pfam" id="PF07690">
    <property type="entry name" value="MFS_1"/>
    <property type="match status" value="1"/>
</dbReference>
<feature type="transmembrane region" description="Helical" evidence="6">
    <location>
        <begin position="376"/>
        <end position="396"/>
    </location>
</feature>
<dbReference type="PANTHER" id="PTHR43791">
    <property type="entry name" value="PERMEASE-RELATED"/>
    <property type="match status" value="1"/>
</dbReference>
<feature type="transmembrane region" description="Helical" evidence="6">
    <location>
        <begin position="239"/>
        <end position="260"/>
    </location>
</feature>
<feature type="transmembrane region" description="Helical" evidence="6">
    <location>
        <begin position="117"/>
        <end position="139"/>
    </location>
</feature>
<evidence type="ECO:0000259" key="7">
    <source>
        <dbReference type="PROSITE" id="PS50850"/>
    </source>
</evidence>